<dbReference type="SUPFAM" id="SSF53756">
    <property type="entry name" value="UDP-Glycosyltransferase/glycogen phosphorylase"/>
    <property type="match status" value="1"/>
</dbReference>
<dbReference type="PANTHER" id="PTHR30160:SF1">
    <property type="entry name" value="LIPOPOLYSACCHARIDE 1,2-N-ACETYLGLUCOSAMINETRANSFERASE-RELATED"/>
    <property type="match status" value="1"/>
</dbReference>
<dbReference type="SUPFAM" id="SSF53335">
    <property type="entry name" value="S-adenosyl-L-methionine-dependent methyltransferases"/>
    <property type="match status" value="1"/>
</dbReference>
<accession>A0ABT8Y5R8</accession>
<dbReference type="InterPro" id="IPR029063">
    <property type="entry name" value="SAM-dependent_MTases_sf"/>
</dbReference>
<dbReference type="Gene3D" id="3.40.50.2000">
    <property type="entry name" value="Glycogen Phosphorylase B"/>
    <property type="match status" value="1"/>
</dbReference>
<evidence type="ECO:0000313" key="2">
    <source>
        <dbReference type="Proteomes" id="UP001169764"/>
    </source>
</evidence>
<reference evidence="1" key="1">
    <citation type="submission" date="2023-07" db="EMBL/GenBank/DDBJ databases">
        <authorList>
            <person name="Kim M."/>
        </authorList>
    </citation>
    <scope>NUCLEOTIDE SEQUENCE</scope>
    <source>
        <strain evidence="1">BIUV-7</strain>
    </source>
</reference>
<organism evidence="1 2">
    <name type="scientific">Sphingomonas natans</name>
    <dbReference type="NCBI Taxonomy" id="3063330"/>
    <lineage>
        <taxon>Bacteria</taxon>
        <taxon>Pseudomonadati</taxon>
        <taxon>Pseudomonadota</taxon>
        <taxon>Alphaproteobacteria</taxon>
        <taxon>Sphingomonadales</taxon>
        <taxon>Sphingomonadaceae</taxon>
        <taxon>Sphingomonas</taxon>
    </lineage>
</organism>
<dbReference type="Gene3D" id="3.40.50.150">
    <property type="entry name" value="Vaccinia Virus protein VP39"/>
    <property type="match status" value="1"/>
</dbReference>
<evidence type="ECO:0000313" key="1">
    <source>
        <dbReference type="EMBL" id="MDO6413666.1"/>
    </source>
</evidence>
<gene>
    <name evidence="1" type="ORF">Q4F19_04655</name>
</gene>
<comment type="caution">
    <text evidence="1">The sequence shown here is derived from an EMBL/GenBank/DDBJ whole genome shotgun (WGS) entry which is preliminary data.</text>
</comment>
<dbReference type="RefSeq" id="WP_303540299.1">
    <property type="nucleotide sequence ID" value="NZ_JAUOTP010000002.1"/>
</dbReference>
<keyword evidence="2" id="KW-1185">Reference proteome</keyword>
<protein>
    <submittedName>
        <fullName evidence="1">Uncharacterized protein</fullName>
    </submittedName>
</protein>
<dbReference type="Proteomes" id="UP001169764">
    <property type="component" value="Unassembled WGS sequence"/>
</dbReference>
<dbReference type="InterPro" id="IPR051199">
    <property type="entry name" value="LPS_LOS_Heptosyltrfase"/>
</dbReference>
<dbReference type="PANTHER" id="PTHR30160">
    <property type="entry name" value="TETRAACYLDISACCHARIDE 4'-KINASE-RELATED"/>
    <property type="match status" value="1"/>
</dbReference>
<proteinExistence type="predicted"/>
<name>A0ABT8Y5R8_9SPHN</name>
<sequence>MDVSQKPEVGAFPASITEQHRAAPYIHSPWVEVSADRLFVEGDGLATLLAPRLLQDVADYRAMFRAWFAVLRSGGHLIITVPHTFLYERLLSLPSRWNPRQRRLYTPNSLMAEVEEALEANSYRVRLLCDDDNGYDYGVAADHPPSGASDILLILEKIDRPTWRLGPPLAPSKIRSAEPDYAFEPKRTRVESVSQPPHRRILILKLDHLGDFIMSLSALEKARARFPGAHITLIVGSWNVEMARNSSLADEVIAFDIFPRNSTEEEVDVPGKTALFEQLRLGTFDLAIDMRTDTDTRFLLTKVDAKLRAGVGARSQFPFLDIFLPINQTRNEAEAAREDVLRHRDFSWQASADASEFRLKFVSKTIDRASALVWGPYFHLRPGRYEFEPFIEPNRGETGLLTLDVAIDAKPIVQRIISPSDHVGKLAFIVEKPSLSFEFRIWTVGDAAAFSFSFYGGRLIREGGASVLHQSEYQLLLIELVANRLGRFGVLGEMLAR</sequence>
<dbReference type="EMBL" id="JAUOTP010000002">
    <property type="protein sequence ID" value="MDO6413666.1"/>
    <property type="molecule type" value="Genomic_DNA"/>
</dbReference>